<dbReference type="Proteomes" id="UP000887540">
    <property type="component" value="Unplaced"/>
</dbReference>
<reference evidence="9" key="1">
    <citation type="submission" date="2022-11" db="UniProtKB">
        <authorList>
            <consortium name="WormBaseParasite"/>
        </authorList>
    </citation>
    <scope>IDENTIFICATION</scope>
</reference>
<feature type="domain" description="C2H2-type" evidence="7">
    <location>
        <begin position="230"/>
        <end position="257"/>
    </location>
</feature>
<evidence type="ECO:0000313" key="9">
    <source>
        <dbReference type="WBParaSite" id="ACRNAN_Path_1606.g6249.t1"/>
    </source>
</evidence>
<keyword evidence="1" id="KW-0479">Metal-binding</keyword>
<dbReference type="InterPro" id="IPR013087">
    <property type="entry name" value="Znf_C2H2_type"/>
</dbReference>
<evidence type="ECO:0000256" key="5">
    <source>
        <dbReference type="PROSITE-ProRule" id="PRU00042"/>
    </source>
</evidence>
<keyword evidence="2" id="KW-0677">Repeat</keyword>
<feature type="domain" description="C2H2-type" evidence="7">
    <location>
        <begin position="91"/>
        <end position="121"/>
    </location>
</feature>
<sequence>MEGFLENVQEKNAIVQPTKKNDHGEHPSSSNVYSEGESFKSQIRGTGRNLLKRFTIMIGSKKLRFRIVSRPDLNTSNQSENFEPTSLPSRYFCSRCGQTFASNLDFQRHTATQCKHYAERIGTRGAFNIGLGKQFQCNICQKAFSRSNNFKIHMKLHESGQRFFCSICGKWFRNMESLQLHTEECMEESEGSTTLREKLLRYKCNYCDKMFHFRRDRAVHERSHTGEKPYTCGYCGRGFTQSQALTIHIRTHTGEKPYTCEYCNGNFRDVSALRKHEYMKHLNEIQLLSSSSANLGHSNTDKTETDNVEEILVPEQFDTIPIQEEEFDIPEKLNH</sequence>
<evidence type="ECO:0000313" key="8">
    <source>
        <dbReference type="Proteomes" id="UP000887540"/>
    </source>
</evidence>
<dbReference type="Gene3D" id="3.30.160.60">
    <property type="entry name" value="Classic Zinc Finger"/>
    <property type="match status" value="4"/>
</dbReference>
<dbReference type="SUPFAM" id="SSF57667">
    <property type="entry name" value="beta-beta-alpha zinc fingers"/>
    <property type="match status" value="3"/>
</dbReference>
<dbReference type="FunFam" id="3.30.160.60:FF:000110">
    <property type="entry name" value="Zinc finger protein-like"/>
    <property type="match status" value="1"/>
</dbReference>
<keyword evidence="4" id="KW-0862">Zinc</keyword>
<dbReference type="GO" id="GO:1990837">
    <property type="term" value="F:sequence-specific double-stranded DNA binding"/>
    <property type="evidence" value="ECO:0007669"/>
    <property type="project" value="UniProtKB-ARBA"/>
</dbReference>
<feature type="domain" description="C2H2-type" evidence="7">
    <location>
        <begin position="135"/>
        <end position="162"/>
    </location>
</feature>
<feature type="compositionally biased region" description="Polar residues" evidence="6">
    <location>
        <begin position="27"/>
        <end position="38"/>
    </location>
</feature>
<organism evidence="8 9">
    <name type="scientific">Acrobeloides nanus</name>
    <dbReference type="NCBI Taxonomy" id="290746"/>
    <lineage>
        <taxon>Eukaryota</taxon>
        <taxon>Metazoa</taxon>
        <taxon>Ecdysozoa</taxon>
        <taxon>Nematoda</taxon>
        <taxon>Chromadorea</taxon>
        <taxon>Rhabditida</taxon>
        <taxon>Tylenchina</taxon>
        <taxon>Cephalobomorpha</taxon>
        <taxon>Cephaloboidea</taxon>
        <taxon>Cephalobidae</taxon>
        <taxon>Acrobeloides</taxon>
    </lineage>
</organism>
<feature type="domain" description="C2H2-type" evidence="7">
    <location>
        <begin position="202"/>
        <end position="229"/>
    </location>
</feature>
<dbReference type="AlphaFoldDB" id="A0A914C2P9"/>
<protein>
    <submittedName>
        <fullName evidence="9">C2H2-type domain-containing protein</fullName>
    </submittedName>
</protein>
<keyword evidence="8" id="KW-1185">Reference proteome</keyword>
<evidence type="ECO:0000259" key="7">
    <source>
        <dbReference type="PROSITE" id="PS50157"/>
    </source>
</evidence>
<proteinExistence type="predicted"/>
<dbReference type="PANTHER" id="PTHR24379:SF121">
    <property type="entry name" value="C2H2-TYPE DOMAIN-CONTAINING PROTEIN"/>
    <property type="match status" value="1"/>
</dbReference>
<evidence type="ECO:0000256" key="4">
    <source>
        <dbReference type="ARBA" id="ARBA00022833"/>
    </source>
</evidence>
<evidence type="ECO:0000256" key="6">
    <source>
        <dbReference type="SAM" id="MobiDB-lite"/>
    </source>
</evidence>
<feature type="domain" description="C2H2-type" evidence="7">
    <location>
        <begin position="258"/>
        <end position="286"/>
    </location>
</feature>
<name>A0A914C2P9_9BILA</name>
<dbReference type="WBParaSite" id="ACRNAN_Path_1606.g6249.t1">
    <property type="protein sequence ID" value="ACRNAN_Path_1606.g6249.t1"/>
    <property type="gene ID" value="ACRNAN_Path_1606.g6249"/>
</dbReference>
<feature type="domain" description="C2H2-type" evidence="7">
    <location>
        <begin position="163"/>
        <end position="192"/>
    </location>
</feature>
<accession>A0A914C2P9</accession>
<dbReference type="PROSITE" id="PS00028">
    <property type="entry name" value="ZINC_FINGER_C2H2_1"/>
    <property type="match status" value="4"/>
</dbReference>
<feature type="region of interest" description="Disordered" evidence="6">
    <location>
        <begin position="1"/>
        <end position="38"/>
    </location>
</feature>
<dbReference type="GO" id="GO:0008270">
    <property type="term" value="F:zinc ion binding"/>
    <property type="evidence" value="ECO:0007669"/>
    <property type="project" value="UniProtKB-KW"/>
</dbReference>
<evidence type="ECO:0000256" key="1">
    <source>
        <dbReference type="ARBA" id="ARBA00022723"/>
    </source>
</evidence>
<dbReference type="InterPro" id="IPR036236">
    <property type="entry name" value="Znf_C2H2_sf"/>
</dbReference>
<evidence type="ECO:0000256" key="2">
    <source>
        <dbReference type="ARBA" id="ARBA00022737"/>
    </source>
</evidence>
<keyword evidence="3 5" id="KW-0863">Zinc-finger</keyword>
<dbReference type="PROSITE" id="PS50157">
    <property type="entry name" value="ZINC_FINGER_C2H2_2"/>
    <property type="match status" value="6"/>
</dbReference>
<dbReference type="PANTHER" id="PTHR24379">
    <property type="entry name" value="KRAB AND ZINC FINGER DOMAIN-CONTAINING"/>
    <property type="match status" value="1"/>
</dbReference>
<dbReference type="FunFam" id="3.30.160.60:FF:000624">
    <property type="entry name" value="zinc finger protein 697"/>
    <property type="match status" value="1"/>
</dbReference>
<dbReference type="SMART" id="SM00355">
    <property type="entry name" value="ZnF_C2H2"/>
    <property type="match status" value="6"/>
</dbReference>
<evidence type="ECO:0000256" key="3">
    <source>
        <dbReference type="ARBA" id="ARBA00022771"/>
    </source>
</evidence>
<dbReference type="FunFam" id="3.30.160.60:FF:000303">
    <property type="entry name" value="Zinc finger protein 41"/>
    <property type="match status" value="1"/>
</dbReference>
<dbReference type="Pfam" id="PF00096">
    <property type="entry name" value="zf-C2H2"/>
    <property type="match status" value="2"/>
</dbReference>